<evidence type="ECO:0000313" key="1">
    <source>
        <dbReference type="EMBL" id="MBA0786626.1"/>
    </source>
</evidence>
<keyword evidence="2" id="KW-1185">Reference proteome</keyword>
<dbReference type="EMBL" id="JABEZW010223821">
    <property type="protein sequence ID" value="MBA0786626.1"/>
    <property type="molecule type" value="Genomic_DNA"/>
</dbReference>
<comment type="caution">
    <text evidence="1">The sequence shown here is derived from an EMBL/GenBank/DDBJ whole genome shotgun (WGS) entry which is preliminary data.</text>
</comment>
<evidence type="ECO:0000313" key="2">
    <source>
        <dbReference type="Proteomes" id="UP000593568"/>
    </source>
</evidence>
<name>A0A7J9FMT0_9ROSI</name>
<gene>
    <name evidence="1" type="ORF">Gotri_028221</name>
</gene>
<protein>
    <submittedName>
        <fullName evidence="1">Uncharacterized protein</fullName>
    </submittedName>
</protein>
<reference evidence="1 2" key="1">
    <citation type="journal article" date="2019" name="Genome Biol. Evol.">
        <title>Insights into the evolution of the New World diploid cottons (Gossypium, subgenus Houzingenia) based on genome sequencing.</title>
        <authorList>
            <person name="Grover C.E."/>
            <person name="Arick M.A. 2nd"/>
            <person name="Thrash A."/>
            <person name="Conover J.L."/>
            <person name="Sanders W.S."/>
            <person name="Peterson D.G."/>
            <person name="Frelichowski J.E."/>
            <person name="Scheffler J.A."/>
            <person name="Scheffler B.E."/>
            <person name="Wendel J.F."/>
        </authorList>
    </citation>
    <scope>NUCLEOTIDE SEQUENCE [LARGE SCALE GENOMIC DNA]</scope>
    <source>
        <strain evidence="1">8</strain>
        <tissue evidence="1">Leaf</tissue>
    </source>
</reference>
<accession>A0A7J9FMT0</accession>
<sequence length="78" mass="8902">MWVVAEMVVLDSSLFNNDEIVSLDDDRDKITKVHKVTDPNDTMDNVGLELFDDLCPIELKFNVPVMNFVLMDALCLIE</sequence>
<dbReference type="AlphaFoldDB" id="A0A7J9FMT0"/>
<dbReference type="Proteomes" id="UP000593568">
    <property type="component" value="Unassembled WGS sequence"/>
</dbReference>
<organism evidence="1 2">
    <name type="scientific">Gossypium trilobum</name>
    <dbReference type="NCBI Taxonomy" id="34281"/>
    <lineage>
        <taxon>Eukaryota</taxon>
        <taxon>Viridiplantae</taxon>
        <taxon>Streptophyta</taxon>
        <taxon>Embryophyta</taxon>
        <taxon>Tracheophyta</taxon>
        <taxon>Spermatophyta</taxon>
        <taxon>Magnoliopsida</taxon>
        <taxon>eudicotyledons</taxon>
        <taxon>Gunneridae</taxon>
        <taxon>Pentapetalae</taxon>
        <taxon>rosids</taxon>
        <taxon>malvids</taxon>
        <taxon>Malvales</taxon>
        <taxon>Malvaceae</taxon>
        <taxon>Malvoideae</taxon>
        <taxon>Gossypium</taxon>
    </lineage>
</organism>
<proteinExistence type="predicted"/>